<evidence type="ECO:0000313" key="1">
    <source>
        <dbReference type="EMBL" id="CAH9122056.1"/>
    </source>
</evidence>
<accession>A0AAV0EFN9</accession>
<gene>
    <name evidence="1" type="ORF">CEPIT_LOCUS24184</name>
</gene>
<dbReference type="EMBL" id="CAMAPF010000923">
    <property type="protein sequence ID" value="CAH9122056.1"/>
    <property type="molecule type" value="Genomic_DNA"/>
</dbReference>
<proteinExistence type="predicted"/>
<protein>
    <submittedName>
        <fullName evidence="1">Uncharacterized protein</fullName>
    </submittedName>
</protein>
<organism evidence="1 2">
    <name type="scientific">Cuscuta epithymum</name>
    <dbReference type="NCBI Taxonomy" id="186058"/>
    <lineage>
        <taxon>Eukaryota</taxon>
        <taxon>Viridiplantae</taxon>
        <taxon>Streptophyta</taxon>
        <taxon>Embryophyta</taxon>
        <taxon>Tracheophyta</taxon>
        <taxon>Spermatophyta</taxon>
        <taxon>Magnoliopsida</taxon>
        <taxon>eudicotyledons</taxon>
        <taxon>Gunneridae</taxon>
        <taxon>Pentapetalae</taxon>
        <taxon>asterids</taxon>
        <taxon>lamiids</taxon>
        <taxon>Solanales</taxon>
        <taxon>Convolvulaceae</taxon>
        <taxon>Cuscuteae</taxon>
        <taxon>Cuscuta</taxon>
        <taxon>Cuscuta subgen. Cuscuta</taxon>
    </lineage>
</organism>
<sequence>MDYSSEHFNSQPPYHYPYYEQQSFQNNQNEGYYGQGYEDNNQWCENPPLGYGDYQFQDNYFHQGQDFEGCDDFFYQGNYHDDFNYHENYQERLENHYTSTNEYSYEGDSRISPYPQHELEELKSSLLDFVEDLRKTRIELASHDESIKELFEKIIYDNDHKVQQETYEEGAKSEEEVAVTMGEMVENLLTPISFEPLIATEREPILVELNSQEPHMKVPNEVDEETIDDEILCDKEPTLPFMVDLSFKECHKDSLGEDFDPTQAQAPVEIVDETCDVKETMSDDAFFDSLLEHVEHSCARQGSVCLDDICGGSELGSWDAFLESDTESKLCDFHVEGIDEEEKTHQEEYAISIQAASTLKTLYERLETPKAPDPEILVDYTNESDAGYVLIPCSNDVFFEDYITFWWSQEFKGLRHLTAYLEDKVEALMMSAPQLTCIAESSLSNVKLVTLKKRFLGGNPCFS</sequence>
<dbReference type="Proteomes" id="UP001152523">
    <property type="component" value="Unassembled WGS sequence"/>
</dbReference>
<dbReference type="AlphaFoldDB" id="A0AAV0EFN9"/>
<keyword evidence="2" id="KW-1185">Reference proteome</keyword>
<name>A0AAV0EFN9_9ASTE</name>
<evidence type="ECO:0000313" key="2">
    <source>
        <dbReference type="Proteomes" id="UP001152523"/>
    </source>
</evidence>
<reference evidence="1" key="1">
    <citation type="submission" date="2022-07" db="EMBL/GenBank/DDBJ databases">
        <authorList>
            <person name="Macas J."/>
            <person name="Novak P."/>
            <person name="Neumann P."/>
        </authorList>
    </citation>
    <scope>NUCLEOTIDE SEQUENCE</scope>
</reference>
<comment type="caution">
    <text evidence="1">The sequence shown here is derived from an EMBL/GenBank/DDBJ whole genome shotgun (WGS) entry which is preliminary data.</text>
</comment>